<gene>
    <name evidence="13" type="ORF">DLAC_09333</name>
</gene>
<comment type="subcellular location">
    <subcellularLocation>
        <location evidence="1">Cytoplasm</location>
    </subcellularLocation>
</comment>
<dbReference type="EMBL" id="LODT01000037">
    <property type="protein sequence ID" value="KYQ90699.1"/>
    <property type="molecule type" value="Genomic_DNA"/>
</dbReference>
<dbReference type="STRING" id="361077.A0A151Z9T2"/>
<dbReference type="InterPro" id="IPR002316">
    <property type="entry name" value="Pro-tRNA-ligase_IIa"/>
</dbReference>
<dbReference type="EC" id="6.1.1.15" evidence="3"/>
<protein>
    <recommendedName>
        <fullName evidence="3">proline--tRNA ligase</fullName>
        <ecNumber evidence="3">6.1.1.15</ecNumber>
    </recommendedName>
    <alternativeName>
        <fullName evidence="10">Prolyl-tRNA synthetase</fullName>
    </alternativeName>
</protein>
<proteinExistence type="predicted"/>
<keyword evidence="9 13" id="KW-0030">Aminoacyl-tRNA synthetase</keyword>
<evidence type="ECO:0000256" key="9">
    <source>
        <dbReference type="ARBA" id="ARBA00023146"/>
    </source>
</evidence>
<dbReference type="InterPro" id="IPR004500">
    <property type="entry name" value="Pro-tRNA-synth_IIa_bac-type"/>
</dbReference>
<keyword evidence="4" id="KW-0963">Cytoplasm</keyword>
<dbReference type="FunCoup" id="A0A151Z9T2">
    <property type="interactions" value="280"/>
</dbReference>
<evidence type="ECO:0000313" key="14">
    <source>
        <dbReference type="Proteomes" id="UP000076078"/>
    </source>
</evidence>
<keyword evidence="7" id="KW-0067">ATP-binding</keyword>
<dbReference type="InterPro" id="IPR004154">
    <property type="entry name" value="Anticodon-bd"/>
</dbReference>
<dbReference type="NCBIfam" id="TIGR00409">
    <property type="entry name" value="proS_fam_II"/>
    <property type="match status" value="1"/>
</dbReference>
<dbReference type="GO" id="GO:0005739">
    <property type="term" value="C:mitochondrion"/>
    <property type="evidence" value="ECO:0007669"/>
    <property type="project" value="TreeGrafter"/>
</dbReference>
<feature type="domain" description="Aminoacyl-transfer RNA synthetases class-II family profile" evidence="12">
    <location>
        <begin position="60"/>
        <end position="452"/>
    </location>
</feature>
<keyword evidence="6" id="KW-0547">Nucleotide-binding</keyword>
<comment type="caution">
    <text evidence="13">The sequence shown here is derived from an EMBL/GenBank/DDBJ whole genome shotgun (WGS) entry which is preliminary data.</text>
</comment>
<evidence type="ECO:0000256" key="5">
    <source>
        <dbReference type="ARBA" id="ARBA00022598"/>
    </source>
</evidence>
<dbReference type="OMA" id="NCDYAAN"/>
<name>A0A151Z9T2_TIELA</name>
<evidence type="ECO:0000256" key="8">
    <source>
        <dbReference type="ARBA" id="ARBA00022917"/>
    </source>
</evidence>
<dbReference type="PANTHER" id="PTHR42753:SF2">
    <property type="entry name" value="PROLINE--TRNA LIGASE"/>
    <property type="match status" value="1"/>
</dbReference>
<evidence type="ECO:0000256" key="4">
    <source>
        <dbReference type="ARBA" id="ARBA00022490"/>
    </source>
</evidence>
<evidence type="ECO:0000256" key="2">
    <source>
        <dbReference type="ARBA" id="ARBA00011738"/>
    </source>
</evidence>
<dbReference type="Pfam" id="PF00587">
    <property type="entry name" value="tRNA-synt_2b"/>
    <property type="match status" value="1"/>
</dbReference>
<evidence type="ECO:0000256" key="1">
    <source>
        <dbReference type="ARBA" id="ARBA00004496"/>
    </source>
</evidence>
<dbReference type="OrthoDB" id="10267474at2759"/>
<dbReference type="Proteomes" id="UP000076078">
    <property type="component" value="Unassembled WGS sequence"/>
</dbReference>
<keyword evidence="8" id="KW-0648">Protein biosynthesis</keyword>
<dbReference type="GO" id="GO:0005524">
    <property type="term" value="F:ATP binding"/>
    <property type="evidence" value="ECO:0007669"/>
    <property type="project" value="UniProtKB-KW"/>
</dbReference>
<dbReference type="Pfam" id="PF03129">
    <property type="entry name" value="HGTP_anticodon"/>
    <property type="match status" value="1"/>
</dbReference>
<dbReference type="InterPro" id="IPR045864">
    <property type="entry name" value="aa-tRNA-synth_II/BPL/LPL"/>
</dbReference>
<keyword evidence="14" id="KW-1185">Reference proteome</keyword>
<dbReference type="InterPro" id="IPR036621">
    <property type="entry name" value="Anticodon-bd_dom_sf"/>
</dbReference>
<dbReference type="InterPro" id="IPR006195">
    <property type="entry name" value="aa-tRNA-synth_II"/>
</dbReference>
<comment type="catalytic activity">
    <reaction evidence="11">
        <text>tRNA(Pro) + L-proline + ATP = L-prolyl-tRNA(Pro) + AMP + diphosphate</text>
        <dbReference type="Rhea" id="RHEA:14305"/>
        <dbReference type="Rhea" id="RHEA-COMP:9700"/>
        <dbReference type="Rhea" id="RHEA-COMP:9702"/>
        <dbReference type="ChEBI" id="CHEBI:30616"/>
        <dbReference type="ChEBI" id="CHEBI:33019"/>
        <dbReference type="ChEBI" id="CHEBI:60039"/>
        <dbReference type="ChEBI" id="CHEBI:78442"/>
        <dbReference type="ChEBI" id="CHEBI:78532"/>
        <dbReference type="ChEBI" id="CHEBI:456215"/>
        <dbReference type="EC" id="6.1.1.15"/>
    </reaction>
</comment>
<evidence type="ECO:0000256" key="11">
    <source>
        <dbReference type="ARBA" id="ARBA00047671"/>
    </source>
</evidence>
<evidence type="ECO:0000256" key="7">
    <source>
        <dbReference type="ARBA" id="ARBA00022840"/>
    </source>
</evidence>
<dbReference type="PANTHER" id="PTHR42753">
    <property type="entry name" value="MITOCHONDRIAL RIBOSOME PROTEIN L39/PROLYL-TRNA LIGASE FAMILY MEMBER"/>
    <property type="match status" value="1"/>
</dbReference>
<dbReference type="SUPFAM" id="SSF55681">
    <property type="entry name" value="Class II aaRS and biotin synthetases"/>
    <property type="match status" value="1"/>
</dbReference>
<evidence type="ECO:0000256" key="10">
    <source>
        <dbReference type="ARBA" id="ARBA00029731"/>
    </source>
</evidence>
<organism evidence="13 14">
    <name type="scientific">Tieghemostelium lacteum</name>
    <name type="common">Slime mold</name>
    <name type="synonym">Dictyostelium lacteum</name>
    <dbReference type="NCBI Taxonomy" id="361077"/>
    <lineage>
        <taxon>Eukaryota</taxon>
        <taxon>Amoebozoa</taxon>
        <taxon>Evosea</taxon>
        <taxon>Eumycetozoa</taxon>
        <taxon>Dictyostelia</taxon>
        <taxon>Dictyosteliales</taxon>
        <taxon>Raperosteliaceae</taxon>
        <taxon>Tieghemostelium</taxon>
    </lineage>
</organism>
<dbReference type="InterPro" id="IPR033730">
    <property type="entry name" value="ProRS_core_prok"/>
</dbReference>
<dbReference type="PROSITE" id="PS50862">
    <property type="entry name" value="AA_TRNA_LIGASE_II"/>
    <property type="match status" value="1"/>
</dbReference>
<comment type="subunit">
    <text evidence="2">Homodimer.</text>
</comment>
<dbReference type="SUPFAM" id="SSF52954">
    <property type="entry name" value="Class II aaRS ABD-related"/>
    <property type="match status" value="1"/>
</dbReference>
<dbReference type="PRINTS" id="PR01046">
    <property type="entry name" value="TRNASYNTHPRO"/>
</dbReference>
<dbReference type="Gene3D" id="3.30.930.10">
    <property type="entry name" value="Bira Bifunctional Protein, Domain 2"/>
    <property type="match status" value="2"/>
</dbReference>
<dbReference type="InterPro" id="IPR002314">
    <property type="entry name" value="aa-tRNA-synt_IIb"/>
</dbReference>
<evidence type="ECO:0000256" key="3">
    <source>
        <dbReference type="ARBA" id="ARBA00012831"/>
    </source>
</evidence>
<dbReference type="AlphaFoldDB" id="A0A151Z9T2"/>
<evidence type="ECO:0000313" key="13">
    <source>
        <dbReference type="EMBL" id="KYQ90699.1"/>
    </source>
</evidence>
<evidence type="ECO:0000256" key="6">
    <source>
        <dbReference type="ARBA" id="ARBA00022741"/>
    </source>
</evidence>
<evidence type="ECO:0000259" key="12">
    <source>
        <dbReference type="PROSITE" id="PS50862"/>
    </source>
</evidence>
<dbReference type="Gene3D" id="3.40.50.800">
    <property type="entry name" value="Anticodon-binding domain"/>
    <property type="match status" value="1"/>
</dbReference>
<dbReference type="GO" id="GO:0004827">
    <property type="term" value="F:proline-tRNA ligase activity"/>
    <property type="evidence" value="ECO:0007669"/>
    <property type="project" value="UniProtKB-EC"/>
</dbReference>
<dbReference type="FunFam" id="3.30.930.10:FF:000066">
    <property type="entry name" value="Proline--tRNA ligase"/>
    <property type="match status" value="1"/>
</dbReference>
<reference evidence="13 14" key="1">
    <citation type="submission" date="2015-12" db="EMBL/GenBank/DDBJ databases">
        <title>Dictyostelia acquired genes for synthesis and detection of signals that induce cell-type specialization by lateral gene transfer from prokaryotes.</title>
        <authorList>
            <person name="Gloeckner G."/>
            <person name="Schaap P."/>
        </authorList>
    </citation>
    <scope>NUCLEOTIDE SEQUENCE [LARGE SCALE GENOMIC DNA]</scope>
    <source>
        <strain evidence="13 14">TK</strain>
    </source>
</reference>
<dbReference type="CDD" id="cd00779">
    <property type="entry name" value="ProRS_core_prok"/>
    <property type="match status" value="1"/>
</dbReference>
<accession>A0A151Z9T2</accession>
<dbReference type="InterPro" id="IPR050062">
    <property type="entry name" value="Pro-tRNA_synthetase"/>
</dbReference>
<sequence>MLLLKRCYSTSNRIYRSKLFIPIQKDQKLQSDQIKSQLLMQKGGMIRKASVGIYMNLPFGYRVLENISRVIDQEMQAIGGQKLSMPVLLSKQLWDKTGRWESSGDDLIKLKDRKEDEYCLAPTHEEIFTDLIAQETMANSIFPLKLYQIGEKFRDEIRPRFGLLRGKEFLMKDMYSFDLTVEDASKTYYQVKDAYHRIFNRLELNYACVEADSGNIGGSLSHEFQVLSQVGEDTLMNCNACGYHSNIEKAKSTSPRVSTQVKEIYSTFFKITTNENHQFLLIALVNKKDEVNQFSFKQALPGISIKSCDQLTNINSLPIISGGDIKVLKDDSIKISNEDILDILNTKYSTMMNSIKSTVPVLEGLIRCSQVGDFCQQETCKGHQHPITSGKGIEVGHIFYLGTKYSQPLNANIKNEKGDLVPLEMGCYGIGVSRLLATVIETLSDDQGYKWPREIAPYQLIILPKYYNQESLPNLQLAEQISDELVKAHPNLVNQIVIDDRQINLGQKMKEASFLGFPMTLIIGDEKPNKARFELEFRSDSKKKLELNQNDLINYFKNQIK</sequence>
<dbReference type="InParanoid" id="A0A151Z9T2"/>
<dbReference type="GO" id="GO:0006433">
    <property type="term" value="P:prolyl-tRNA aminoacylation"/>
    <property type="evidence" value="ECO:0007669"/>
    <property type="project" value="InterPro"/>
</dbReference>
<keyword evidence="5" id="KW-0436">Ligase</keyword>